<name>A0A2P5CLA2_PARAD</name>
<dbReference type="EMBL" id="JXTB01000118">
    <property type="protein sequence ID" value="PON61821.1"/>
    <property type="molecule type" value="Genomic_DNA"/>
</dbReference>
<reference evidence="2" key="1">
    <citation type="submission" date="2016-06" db="EMBL/GenBank/DDBJ databases">
        <title>Parallel loss of symbiosis genes in relatives of nitrogen-fixing non-legume Parasponia.</title>
        <authorList>
            <person name="Van Velzen R."/>
            <person name="Holmer R."/>
            <person name="Bu F."/>
            <person name="Rutten L."/>
            <person name="Van Zeijl A."/>
            <person name="Liu W."/>
            <person name="Santuari L."/>
            <person name="Cao Q."/>
            <person name="Sharma T."/>
            <person name="Shen D."/>
            <person name="Roswanjaya Y."/>
            <person name="Wardhani T."/>
            <person name="Kalhor M.S."/>
            <person name="Jansen J."/>
            <person name="Van den Hoogen J."/>
            <person name="Gungor B."/>
            <person name="Hartog M."/>
            <person name="Hontelez J."/>
            <person name="Verver J."/>
            <person name="Yang W.-C."/>
            <person name="Schijlen E."/>
            <person name="Repin R."/>
            <person name="Schilthuizen M."/>
            <person name="Schranz E."/>
            <person name="Heidstra R."/>
            <person name="Miyata K."/>
            <person name="Fedorova E."/>
            <person name="Kohlen W."/>
            <person name="Bisseling T."/>
            <person name="Smit S."/>
            <person name="Geurts R."/>
        </authorList>
    </citation>
    <scope>NUCLEOTIDE SEQUENCE [LARGE SCALE GENOMIC DNA]</scope>
    <source>
        <strain evidence="2">cv. WU1-14</strain>
    </source>
</reference>
<gene>
    <name evidence="1" type="ORF">PanWU01x14_142390</name>
</gene>
<dbReference type="Proteomes" id="UP000237105">
    <property type="component" value="Unassembled WGS sequence"/>
</dbReference>
<proteinExistence type="predicted"/>
<keyword evidence="2" id="KW-1185">Reference proteome</keyword>
<evidence type="ECO:0000313" key="1">
    <source>
        <dbReference type="EMBL" id="PON61821.1"/>
    </source>
</evidence>
<evidence type="ECO:0000313" key="2">
    <source>
        <dbReference type="Proteomes" id="UP000237105"/>
    </source>
</evidence>
<organism evidence="1 2">
    <name type="scientific">Parasponia andersonii</name>
    <name type="common">Sponia andersonii</name>
    <dbReference type="NCBI Taxonomy" id="3476"/>
    <lineage>
        <taxon>Eukaryota</taxon>
        <taxon>Viridiplantae</taxon>
        <taxon>Streptophyta</taxon>
        <taxon>Embryophyta</taxon>
        <taxon>Tracheophyta</taxon>
        <taxon>Spermatophyta</taxon>
        <taxon>Magnoliopsida</taxon>
        <taxon>eudicotyledons</taxon>
        <taxon>Gunneridae</taxon>
        <taxon>Pentapetalae</taxon>
        <taxon>rosids</taxon>
        <taxon>fabids</taxon>
        <taxon>Rosales</taxon>
        <taxon>Cannabaceae</taxon>
        <taxon>Parasponia</taxon>
    </lineage>
</organism>
<sequence>MGAIGLNHRIKIPRFLIFFGLGRERSFTDEPPPLPRPPDAPALTHCRSPMKILSIMRSFDYQSFVGSPFAIPKVALDSSRHYRHFSTSLDH</sequence>
<accession>A0A2P5CLA2</accession>
<dbReference type="AlphaFoldDB" id="A0A2P5CLA2"/>
<protein>
    <submittedName>
        <fullName evidence="1">Uncharacterized protein</fullName>
    </submittedName>
</protein>
<comment type="caution">
    <text evidence="1">The sequence shown here is derived from an EMBL/GenBank/DDBJ whole genome shotgun (WGS) entry which is preliminary data.</text>
</comment>